<keyword evidence="12" id="KW-1185">Reference proteome</keyword>
<keyword evidence="3" id="KW-0813">Transport</keyword>
<comment type="subcellular location">
    <subcellularLocation>
        <location evidence="1">Membrane</location>
        <topology evidence="1">Multi-pass membrane protein</topology>
    </subcellularLocation>
</comment>
<dbReference type="GO" id="GO:0006882">
    <property type="term" value="P:intracellular zinc ion homeostasis"/>
    <property type="evidence" value="ECO:0007669"/>
    <property type="project" value="TreeGrafter"/>
</dbReference>
<feature type="transmembrane region" description="Helical" evidence="8">
    <location>
        <begin position="149"/>
        <end position="167"/>
    </location>
</feature>
<evidence type="ECO:0000256" key="4">
    <source>
        <dbReference type="ARBA" id="ARBA00022692"/>
    </source>
</evidence>
<feature type="compositionally biased region" description="Basic and acidic residues" evidence="7">
    <location>
        <begin position="1"/>
        <end position="14"/>
    </location>
</feature>
<dbReference type="InterPro" id="IPR027469">
    <property type="entry name" value="Cation_efflux_TMD_sf"/>
</dbReference>
<dbReference type="GO" id="GO:0015086">
    <property type="term" value="F:cadmium ion transmembrane transporter activity"/>
    <property type="evidence" value="ECO:0007669"/>
    <property type="project" value="TreeGrafter"/>
</dbReference>
<dbReference type="GO" id="GO:0005886">
    <property type="term" value="C:plasma membrane"/>
    <property type="evidence" value="ECO:0007669"/>
    <property type="project" value="TreeGrafter"/>
</dbReference>
<evidence type="ECO:0000313" key="12">
    <source>
        <dbReference type="Proteomes" id="UP000006055"/>
    </source>
</evidence>
<dbReference type="HOGENOM" id="CLU_013430_3_0_7"/>
<feature type="region of interest" description="Disordered" evidence="7">
    <location>
        <begin position="1"/>
        <end position="36"/>
    </location>
</feature>
<evidence type="ECO:0000259" key="10">
    <source>
        <dbReference type="Pfam" id="PF16916"/>
    </source>
</evidence>
<evidence type="ECO:0000313" key="11">
    <source>
        <dbReference type="EMBL" id="AFM25333.1"/>
    </source>
</evidence>
<dbReference type="PATRIC" id="fig|706587.4.peg.3033"/>
<dbReference type="Gene3D" id="3.30.70.1350">
    <property type="entry name" value="Cation efflux protein, cytoplasmic domain"/>
    <property type="match status" value="1"/>
</dbReference>
<dbReference type="InterPro" id="IPR050291">
    <property type="entry name" value="CDF_Transporter"/>
</dbReference>
<dbReference type="PANTHER" id="PTHR43840">
    <property type="entry name" value="MITOCHONDRIAL METAL TRANSPORTER 1-RELATED"/>
    <property type="match status" value="1"/>
</dbReference>
<gene>
    <name evidence="11" type="ordered locus">Desti_2654</name>
</gene>
<dbReference type="NCBIfam" id="TIGR01297">
    <property type="entry name" value="CDF"/>
    <property type="match status" value="1"/>
</dbReference>
<evidence type="ECO:0000256" key="1">
    <source>
        <dbReference type="ARBA" id="ARBA00004141"/>
    </source>
</evidence>
<feature type="transmembrane region" description="Helical" evidence="8">
    <location>
        <begin position="107"/>
        <end position="129"/>
    </location>
</feature>
<dbReference type="Proteomes" id="UP000006055">
    <property type="component" value="Chromosome"/>
</dbReference>
<dbReference type="InterPro" id="IPR036837">
    <property type="entry name" value="Cation_efflux_CTD_sf"/>
</dbReference>
<keyword evidence="4 8" id="KW-0812">Transmembrane</keyword>
<dbReference type="PANTHER" id="PTHR43840:SF15">
    <property type="entry name" value="MITOCHONDRIAL METAL TRANSPORTER 1-RELATED"/>
    <property type="match status" value="1"/>
</dbReference>
<dbReference type="Gene3D" id="1.20.1510.10">
    <property type="entry name" value="Cation efflux protein transmembrane domain"/>
    <property type="match status" value="1"/>
</dbReference>
<dbReference type="AlphaFoldDB" id="I4C6Z2"/>
<evidence type="ECO:0000256" key="8">
    <source>
        <dbReference type="SAM" id="Phobius"/>
    </source>
</evidence>
<keyword evidence="5 8" id="KW-1133">Transmembrane helix</keyword>
<dbReference type="RefSeq" id="WP_014810474.1">
    <property type="nucleotide sequence ID" value="NC_018025.1"/>
</dbReference>
<protein>
    <submittedName>
        <fullName evidence="11">Cation diffusion facilitator family transporter</fullName>
    </submittedName>
</protein>
<keyword evidence="6 8" id="KW-0472">Membrane</keyword>
<evidence type="ECO:0000259" key="9">
    <source>
        <dbReference type="Pfam" id="PF01545"/>
    </source>
</evidence>
<dbReference type="Pfam" id="PF16916">
    <property type="entry name" value="ZT_dimer"/>
    <property type="match status" value="1"/>
</dbReference>
<reference evidence="12" key="1">
    <citation type="submission" date="2012-06" db="EMBL/GenBank/DDBJ databases">
        <title>Complete sequence of chromosome of Desulfomonile tiedjei DSM 6799.</title>
        <authorList>
            <person name="Lucas S."/>
            <person name="Copeland A."/>
            <person name="Lapidus A."/>
            <person name="Glavina del Rio T."/>
            <person name="Dalin E."/>
            <person name="Tice H."/>
            <person name="Bruce D."/>
            <person name="Goodwin L."/>
            <person name="Pitluck S."/>
            <person name="Peters L."/>
            <person name="Ovchinnikova G."/>
            <person name="Zeytun A."/>
            <person name="Lu M."/>
            <person name="Kyrpides N."/>
            <person name="Mavromatis K."/>
            <person name="Ivanova N."/>
            <person name="Brettin T."/>
            <person name="Detter J.C."/>
            <person name="Han C."/>
            <person name="Larimer F."/>
            <person name="Land M."/>
            <person name="Hauser L."/>
            <person name="Markowitz V."/>
            <person name="Cheng J.-F."/>
            <person name="Hugenholtz P."/>
            <person name="Woyke T."/>
            <person name="Wu D."/>
            <person name="Spring S."/>
            <person name="Schroeder M."/>
            <person name="Brambilla E."/>
            <person name="Klenk H.-P."/>
            <person name="Eisen J.A."/>
        </authorList>
    </citation>
    <scope>NUCLEOTIDE SEQUENCE [LARGE SCALE GENOMIC DNA]</scope>
    <source>
        <strain evidence="12">ATCC 49306 / DSM 6799 / DCB-1</strain>
    </source>
</reference>
<dbReference type="GO" id="GO:0015093">
    <property type="term" value="F:ferrous iron transmembrane transporter activity"/>
    <property type="evidence" value="ECO:0007669"/>
    <property type="project" value="TreeGrafter"/>
</dbReference>
<dbReference type="Pfam" id="PF01545">
    <property type="entry name" value="Cation_efflux"/>
    <property type="match status" value="1"/>
</dbReference>
<feature type="transmembrane region" description="Helical" evidence="8">
    <location>
        <begin position="212"/>
        <end position="230"/>
    </location>
</feature>
<dbReference type="KEGG" id="dti:Desti_2654"/>
<evidence type="ECO:0000256" key="6">
    <source>
        <dbReference type="ARBA" id="ARBA00023136"/>
    </source>
</evidence>
<dbReference type="InterPro" id="IPR058533">
    <property type="entry name" value="Cation_efflux_TM"/>
</dbReference>
<feature type="domain" description="Cation efflux protein transmembrane" evidence="9">
    <location>
        <begin position="45"/>
        <end position="238"/>
    </location>
</feature>
<dbReference type="STRING" id="706587.Desti_2654"/>
<dbReference type="eggNOG" id="COG0053">
    <property type="taxonomic scope" value="Bacteria"/>
</dbReference>
<accession>I4C6Z2</accession>
<dbReference type="EMBL" id="CP003360">
    <property type="protein sequence ID" value="AFM25333.1"/>
    <property type="molecule type" value="Genomic_DNA"/>
</dbReference>
<dbReference type="InterPro" id="IPR027470">
    <property type="entry name" value="Cation_efflux_CTD"/>
</dbReference>
<feature type="domain" description="Cation efflux protein cytoplasmic" evidence="10">
    <location>
        <begin position="242"/>
        <end position="320"/>
    </location>
</feature>
<comment type="similarity">
    <text evidence="2">Belongs to the cation diffusion facilitator (CDF) transporter (TC 2.A.4) family.</text>
</comment>
<dbReference type="InterPro" id="IPR002524">
    <property type="entry name" value="Cation_efflux"/>
</dbReference>
<evidence type="ECO:0000256" key="3">
    <source>
        <dbReference type="ARBA" id="ARBA00022448"/>
    </source>
</evidence>
<feature type="transmembrane region" description="Helical" evidence="8">
    <location>
        <begin position="45"/>
        <end position="65"/>
    </location>
</feature>
<dbReference type="OrthoDB" id="9806522at2"/>
<sequence>MSYDPEKTVNKDDPLTACTSKGEDWQQHNSQSGTGDFRSDTRAMLAALIVGALLTGLKFYGFWITGSSAILSDALESIINVVAAAFGFVSVIVSHKPADESHPYGHGQIEFFSAGFEGALIMLAAGGVFYEGLRQIFYPLELPNLGPGLLFLVTAAVGNLILAMVLLKIARRTGSLVLEADGKHLMSDVFTSSAVFVGLGAVHYTGWFRLDGIIACVAGANIIFWGTTLVRRAFGGLMHKADPELLDEVCAILAEHKKNKWIDVHRLRAWRSGQRVHIDFHLILPRDLPLEEAHSEVKLIEGLFTKHYKAPDILVHLDPCLDPDCPVCANRICDHRQEDPTQEKEWHRKNLIGDAPSHKRIG</sequence>
<evidence type="ECO:0000256" key="5">
    <source>
        <dbReference type="ARBA" id="ARBA00022989"/>
    </source>
</evidence>
<feature type="transmembrane region" description="Helical" evidence="8">
    <location>
        <begin position="77"/>
        <end position="95"/>
    </location>
</feature>
<dbReference type="SUPFAM" id="SSF160240">
    <property type="entry name" value="Cation efflux protein cytoplasmic domain-like"/>
    <property type="match status" value="1"/>
</dbReference>
<dbReference type="GO" id="GO:0015341">
    <property type="term" value="F:zinc efflux antiporter activity"/>
    <property type="evidence" value="ECO:0007669"/>
    <property type="project" value="TreeGrafter"/>
</dbReference>
<name>I4C6Z2_DESTA</name>
<evidence type="ECO:0000256" key="7">
    <source>
        <dbReference type="SAM" id="MobiDB-lite"/>
    </source>
</evidence>
<dbReference type="SUPFAM" id="SSF161111">
    <property type="entry name" value="Cation efflux protein transmembrane domain-like"/>
    <property type="match status" value="1"/>
</dbReference>
<evidence type="ECO:0000256" key="2">
    <source>
        <dbReference type="ARBA" id="ARBA00008114"/>
    </source>
</evidence>
<organism evidence="11 12">
    <name type="scientific">Desulfomonile tiedjei (strain ATCC 49306 / DSM 6799 / DCB-1)</name>
    <dbReference type="NCBI Taxonomy" id="706587"/>
    <lineage>
        <taxon>Bacteria</taxon>
        <taxon>Pseudomonadati</taxon>
        <taxon>Thermodesulfobacteriota</taxon>
        <taxon>Desulfomonilia</taxon>
        <taxon>Desulfomonilales</taxon>
        <taxon>Desulfomonilaceae</taxon>
        <taxon>Desulfomonile</taxon>
    </lineage>
</organism>
<proteinExistence type="inferred from homology"/>